<organism evidence="1">
    <name type="scientific">uncultured Caudovirales phage</name>
    <dbReference type="NCBI Taxonomy" id="2100421"/>
    <lineage>
        <taxon>Viruses</taxon>
        <taxon>Duplodnaviria</taxon>
        <taxon>Heunggongvirae</taxon>
        <taxon>Uroviricota</taxon>
        <taxon>Caudoviricetes</taxon>
        <taxon>Peduoviridae</taxon>
        <taxon>Maltschvirus</taxon>
        <taxon>Maltschvirus maltsch</taxon>
    </lineage>
</organism>
<accession>A0A6J5KI14</accession>
<protein>
    <submittedName>
        <fullName evidence="1">Uncharacterized protein</fullName>
    </submittedName>
</protein>
<proteinExistence type="predicted"/>
<name>A0A6J5KI14_9CAUD</name>
<evidence type="ECO:0000313" key="1">
    <source>
        <dbReference type="EMBL" id="CAB4121714.1"/>
    </source>
</evidence>
<dbReference type="EMBL" id="LR796153">
    <property type="protein sequence ID" value="CAB4121714.1"/>
    <property type="molecule type" value="Genomic_DNA"/>
</dbReference>
<gene>
    <name evidence="1" type="ORF">UFOVP25_3</name>
</gene>
<sequence>MKYLLFLLLPFAAQAQQDTTVVNGDTVYYNQGATLINPCIVNAKGDTAYSLSWSAFGLSQSGGSCNTYVILHDKKNQQIADFNQPIPAEVVAVWGVDSQPVTDYILFMNKRFIKYTTKK</sequence>
<reference evidence="1" key="1">
    <citation type="submission" date="2020-04" db="EMBL/GenBank/DDBJ databases">
        <authorList>
            <person name="Chiriac C."/>
            <person name="Salcher M."/>
            <person name="Ghai R."/>
            <person name="Kavagutti S V."/>
        </authorList>
    </citation>
    <scope>NUCLEOTIDE SEQUENCE</scope>
</reference>